<dbReference type="RefSeq" id="WP_004138807.1">
    <property type="nucleotide sequence ID" value="NZ_GG694025.1"/>
</dbReference>
<reference evidence="2 3" key="1">
    <citation type="submission" date="2009-08" db="EMBL/GenBank/DDBJ databases">
        <authorList>
            <person name="Qin X."/>
            <person name="Bachman B."/>
            <person name="Battles P."/>
            <person name="Bell A."/>
            <person name="Bess C."/>
            <person name="Bickham C."/>
            <person name="Chaboub L."/>
            <person name="Chen D."/>
            <person name="Coyle M."/>
            <person name="Deiros D.R."/>
            <person name="Dinh H."/>
            <person name="Forbes L."/>
            <person name="Fowler G."/>
            <person name="Francisco L."/>
            <person name="Fu Q."/>
            <person name="Gubbala S."/>
            <person name="Hale W."/>
            <person name="Han Y."/>
            <person name="Hemphill L."/>
            <person name="Highlander S.K."/>
            <person name="Hirani K."/>
            <person name="Hogues M."/>
            <person name="Jackson L."/>
            <person name="Jakkamsetti A."/>
            <person name="Javaid M."/>
            <person name="Jiang H."/>
            <person name="Korchina V."/>
            <person name="Kovar C."/>
            <person name="Lara F."/>
            <person name="Lee S."/>
            <person name="Mata R."/>
            <person name="Mathew T."/>
            <person name="Moen C."/>
            <person name="Morales K."/>
            <person name="Munidasa M."/>
            <person name="Nazareth L."/>
            <person name="Ngo R."/>
            <person name="Nguyen L."/>
            <person name="Okwuonu G."/>
            <person name="Ongeri F."/>
            <person name="Patil S."/>
            <person name="Petrosino J."/>
            <person name="Pham C."/>
            <person name="Pham P."/>
            <person name="Pu L.-L."/>
            <person name="Puazo M."/>
            <person name="Raj R."/>
            <person name="Reid J."/>
            <person name="Rouhana J."/>
            <person name="Saada N."/>
            <person name="Shang Y."/>
            <person name="Simmons D."/>
            <person name="Thornton R."/>
            <person name="Warren J."/>
            <person name="Weissenberger G."/>
            <person name="Zhang J."/>
            <person name="Zhang L."/>
            <person name="Zhou C."/>
            <person name="Zhu D."/>
            <person name="Muzny D."/>
            <person name="Worley K."/>
            <person name="Gibbs R."/>
        </authorList>
    </citation>
    <scope>NUCLEOTIDE SEQUENCE [LARGE SCALE GENOMIC DNA]</scope>
    <source>
        <strain evidence="3">ATCC 15826 / DSM 8339 / NCTC 10426 / 6573</strain>
    </source>
</reference>
<feature type="transmembrane region" description="Helical" evidence="1">
    <location>
        <begin position="76"/>
        <end position="99"/>
    </location>
</feature>
<sequence length="143" mass="16318">MKGIAYRKIVPYKGPGHYRLDITDRLGNAREIDIDYLQDVEKTGQEIAAAADAVIHQRPLPPLSRQSDDGTAPGRVLFWINVLYIAVWLWLILGCHYLTKAGCSLKFSLLLNPILSLAGPVFWPFFFINLAFGSIRRWFDEHF</sequence>
<accession>C8N695</accession>
<evidence type="ECO:0000313" key="3">
    <source>
        <dbReference type="Proteomes" id="UP000004870"/>
    </source>
</evidence>
<dbReference type="AlphaFoldDB" id="C8N695"/>
<name>C8N695_CARH6</name>
<keyword evidence="1" id="KW-0812">Transmembrane</keyword>
<dbReference type="EMBL" id="ACKY01000002">
    <property type="protein sequence ID" value="EEV89836.1"/>
    <property type="molecule type" value="Genomic_DNA"/>
</dbReference>
<protein>
    <submittedName>
        <fullName evidence="2">Uncharacterized protein</fullName>
    </submittedName>
</protein>
<dbReference type="Proteomes" id="UP000004870">
    <property type="component" value="Unassembled WGS sequence"/>
</dbReference>
<feature type="transmembrane region" description="Helical" evidence="1">
    <location>
        <begin position="111"/>
        <end position="132"/>
    </location>
</feature>
<proteinExistence type="predicted"/>
<gene>
    <name evidence="2" type="ORF">HMPREF0198_0008</name>
</gene>
<keyword evidence="3" id="KW-1185">Reference proteome</keyword>
<comment type="caution">
    <text evidence="2">The sequence shown here is derived from an EMBL/GenBank/DDBJ whole genome shotgun (WGS) entry which is preliminary data.</text>
</comment>
<dbReference type="GeneID" id="84789038"/>
<keyword evidence="1" id="KW-1133">Transmembrane helix</keyword>
<keyword evidence="1" id="KW-0472">Membrane</keyword>
<evidence type="ECO:0000313" key="2">
    <source>
        <dbReference type="EMBL" id="EEV89836.1"/>
    </source>
</evidence>
<dbReference type="HOGENOM" id="CLU_1802596_0_0_6"/>
<organism evidence="2 3">
    <name type="scientific">Cardiobacterium hominis (strain ATCC 15826 / DSM 8339 / NCTC 10426 / 6573)</name>
    <dbReference type="NCBI Taxonomy" id="638300"/>
    <lineage>
        <taxon>Bacteria</taxon>
        <taxon>Pseudomonadati</taxon>
        <taxon>Pseudomonadota</taxon>
        <taxon>Gammaproteobacteria</taxon>
        <taxon>Cardiobacteriales</taxon>
        <taxon>Cardiobacteriaceae</taxon>
        <taxon>Cardiobacterium</taxon>
    </lineage>
</organism>
<evidence type="ECO:0000256" key="1">
    <source>
        <dbReference type="SAM" id="Phobius"/>
    </source>
</evidence>